<evidence type="ECO:0000313" key="1">
    <source>
        <dbReference type="EMBL" id="KKM74695.1"/>
    </source>
</evidence>
<gene>
    <name evidence="1" type="ORF">LCGC14_1397850</name>
</gene>
<protein>
    <submittedName>
        <fullName evidence="1">Uncharacterized protein</fullName>
    </submittedName>
</protein>
<accession>A0A0F9MDL1</accession>
<reference evidence="1" key="1">
    <citation type="journal article" date="2015" name="Nature">
        <title>Complex archaea that bridge the gap between prokaryotes and eukaryotes.</title>
        <authorList>
            <person name="Spang A."/>
            <person name="Saw J.H."/>
            <person name="Jorgensen S.L."/>
            <person name="Zaremba-Niedzwiedzka K."/>
            <person name="Martijn J."/>
            <person name="Lind A.E."/>
            <person name="van Eijk R."/>
            <person name="Schleper C."/>
            <person name="Guy L."/>
            <person name="Ettema T.J."/>
        </authorList>
    </citation>
    <scope>NUCLEOTIDE SEQUENCE</scope>
</reference>
<sequence length="62" mass="6980">GKSEIDEVLKFLEGKDLTDWPVIADMQEKLHEIYHRTDTTIELGSDPSLNSKLLDLTGGRPL</sequence>
<dbReference type="EMBL" id="LAZR01009098">
    <property type="protein sequence ID" value="KKM74695.1"/>
    <property type="molecule type" value="Genomic_DNA"/>
</dbReference>
<comment type="caution">
    <text evidence="1">The sequence shown here is derived from an EMBL/GenBank/DDBJ whole genome shotgun (WGS) entry which is preliminary data.</text>
</comment>
<organism evidence="1">
    <name type="scientific">marine sediment metagenome</name>
    <dbReference type="NCBI Taxonomy" id="412755"/>
    <lineage>
        <taxon>unclassified sequences</taxon>
        <taxon>metagenomes</taxon>
        <taxon>ecological metagenomes</taxon>
    </lineage>
</organism>
<dbReference type="AlphaFoldDB" id="A0A0F9MDL1"/>
<feature type="non-terminal residue" evidence="1">
    <location>
        <position position="1"/>
    </location>
</feature>
<name>A0A0F9MDL1_9ZZZZ</name>
<proteinExistence type="predicted"/>